<dbReference type="RefSeq" id="WP_199045721.1">
    <property type="nucleotide sequence ID" value="NZ_JAELXT010000001.1"/>
</dbReference>
<dbReference type="NCBIfam" id="TIGR00369">
    <property type="entry name" value="unchar_dom_1"/>
    <property type="match status" value="1"/>
</dbReference>
<organism evidence="3 4">
    <name type="scientific">Microvirga splendida</name>
    <dbReference type="NCBI Taxonomy" id="2795727"/>
    <lineage>
        <taxon>Bacteria</taxon>
        <taxon>Pseudomonadati</taxon>
        <taxon>Pseudomonadota</taxon>
        <taxon>Alphaproteobacteria</taxon>
        <taxon>Hyphomicrobiales</taxon>
        <taxon>Methylobacteriaceae</taxon>
        <taxon>Microvirga</taxon>
    </lineage>
</organism>
<evidence type="ECO:0000256" key="1">
    <source>
        <dbReference type="ARBA" id="ARBA00022801"/>
    </source>
</evidence>
<dbReference type="SUPFAM" id="SSF54637">
    <property type="entry name" value="Thioesterase/thiol ester dehydrase-isomerase"/>
    <property type="match status" value="1"/>
</dbReference>
<name>A0ABS0XV08_9HYPH</name>
<feature type="domain" description="Thioesterase" evidence="2">
    <location>
        <begin position="59"/>
        <end position="133"/>
    </location>
</feature>
<reference evidence="4" key="1">
    <citation type="submission" date="2020-12" db="EMBL/GenBank/DDBJ databases">
        <title>Hymenobacter sp.</title>
        <authorList>
            <person name="Kim M.K."/>
        </authorList>
    </citation>
    <scope>NUCLEOTIDE SEQUENCE [LARGE SCALE GENOMIC DNA]</scope>
    <source>
        <strain evidence="4">BT325</strain>
    </source>
</reference>
<gene>
    <name evidence="3" type="primary">paaI</name>
    <name evidence="3" type="ORF">JAO75_00515</name>
</gene>
<dbReference type="InterPro" id="IPR006683">
    <property type="entry name" value="Thioestr_dom"/>
</dbReference>
<evidence type="ECO:0000259" key="2">
    <source>
        <dbReference type="Pfam" id="PF03061"/>
    </source>
</evidence>
<dbReference type="PANTHER" id="PTHR42856:SF1">
    <property type="entry name" value="ACYL-COENZYME A THIOESTERASE PAAI"/>
    <property type="match status" value="1"/>
</dbReference>
<dbReference type="Proteomes" id="UP000620670">
    <property type="component" value="Unassembled WGS sequence"/>
</dbReference>
<proteinExistence type="predicted"/>
<comment type="caution">
    <text evidence="3">The sequence shown here is derived from an EMBL/GenBank/DDBJ whole genome shotgun (WGS) entry which is preliminary data.</text>
</comment>
<evidence type="ECO:0000313" key="4">
    <source>
        <dbReference type="Proteomes" id="UP000620670"/>
    </source>
</evidence>
<keyword evidence="1" id="KW-0378">Hydrolase</keyword>
<dbReference type="CDD" id="cd03443">
    <property type="entry name" value="PaaI_thioesterase"/>
    <property type="match status" value="1"/>
</dbReference>
<dbReference type="InterPro" id="IPR052723">
    <property type="entry name" value="Acyl-CoA_thioesterase_PaaI"/>
</dbReference>
<dbReference type="Gene3D" id="3.10.129.10">
    <property type="entry name" value="Hotdog Thioesterase"/>
    <property type="match status" value="1"/>
</dbReference>
<dbReference type="InterPro" id="IPR029069">
    <property type="entry name" value="HotDog_dom_sf"/>
</dbReference>
<dbReference type="PANTHER" id="PTHR42856">
    <property type="entry name" value="ACYL-COENZYME A THIOESTERASE PAAI"/>
    <property type="match status" value="1"/>
</dbReference>
<dbReference type="Pfam" id="PF03061">
    <property type="entry name" value="4HBT"/>
    <property type="match status" value="1"/>
</dbReference>
<evidence type="ECO:0000313" key="3">
    <source>
        <dbReference type="EMBL" id="MBJ6123876.1"/>
    </source>
</evidence>
<dbReference type="InterPro" id="IPR011973">
    <property type="entry name" value="PaaD"/>
</dbReference>
<protein>
    <submittedName>
        <fullName evidence="3">Hydroxyphenylacetyl-CoA thioesterase PaaI</fullName>
    </submittedName>
</protein>
<accession>A0ABS0XV08</accession>
<keyword evidence="4" id="KW-1185">Reference proteome</keyword>
<sequence>MDAKASHREGSPHEIAEACAQAMWADDRASQGLGMVVERVSPGEAVLSMTVRPEMTNGHGICHGGFIFTLADSAFAFACNTYDQRTVAQHCAVTFLQPGRRGDTLTAHAVERNRSGRSGIYDVTVRDGQGNAVAEFRGHSRTIAGTLLASAPQGSAEQE</sequence>
<dbReference type="EMBL" id="JAELXT010000001">
    <property type="protein sequence ID" value="MBJ6123876.1"/>
    <property type="molecule type" value="Genomic_DNA"/>
</dbReference>
<dbReference type="InterPro" id="IPR003736">
    <property type="entry name" value="PAAI_dom"/>
</dbReference>
<dbReference type="NCBIfam" id="TIGR02286">
    <property type="entry name" value="PaaD"/>
    <property type="match status" value="1"/>
</dbReference>